<protein>
    <submittedName>
        <fullName evidence="2">Short-chain fatty acid transporter</fullName>
    </submittedName>
</protein>
<dbReference type="EMBL" id="RRZD01000008">
    <property type="protein sequence ID" value="MBE0400512.1"/>
    <property type="molecule type" value="Genomic_DNA"/>
</dbReference>
<dbReference type="PANTHER" id="PTHR41983:SF2">
    <property type="entry name" value="SHORT-CHAIN FATTY ACID TRANSPORTER-RELATED"/>
    <property type="match status" value="1"/>
</dbReference>
<feature type="transmembrane region" description="Helical" evidence="1">
    <location>
        <begin position="416"/>
        <end position="437"/>
    </location>
</feature>
<feature type="transmembrane region" description="Helical" evidence="1">
    <location>
        <begin position="269"/>
        <end position="287"/>
    </location>
</feature>
<dbReference type="PANTHER" id="PTHR41983">
    <property type="entry name" value="SHORT-CHAIN FATTY ACID TRANSPORTER-RELATED"/>
    <property type="match status" value="1"/>
</dbReference>
<comment type="caution">
    <text evidence="2">The sequence shown here is derived from an EMBL/GenBank/DDBJ whole genome shotgun (WGS) entry which is preliminary data.</text>
</comment>
<dbReference type="Pfam" id="PF02667">
    <property type="entry name" value="SCFA_trans"/>
    <property type="match status" value="1"/>
</dbReference>
<organism evidence="2 3">
    <name type="scientific">Halomonas casei</name>
    <dbReference type="NCBI Taxonomy" id="2742613"/>
    <lineage>
        <taxon>Bacteria</taxon>
        <taxon>Pseudomonadati</taxon>
        <taxon>Pseudomonadota</taxon>
        <taxon>Gammaproteobacteria</taxon>
        <taxon>Oceanospirillales</taxon>
        <taxon>Halomonadaceae</taxon>
        <taxon>Halomonas</taxon>
    </lineage>
</organism>
<feature type="transmembrane region" description="Helical" evidence="1">
    <location>
        <begin position="136"/>
        <end position="162"/>
    </location>
</feature>
<feature type="transmembrane region" description="Helical" evidence="1">
    <location>
        <begin position="20"/>
        <end position="42"/>
    </location>
</feature>
<dbReference type="RefSeq" id="WP_096279983.1">
    <property type="nucleotide sequence ID" value="NZ_CBCSBM010000006.1"/>
</dbReference>
<gene>
    <name evidence="2" type="ORF">EI168_10390</name>
</gene>
<keyword evidence="1" id="KW-0812">Transmembrane</keyword>
<proteinExistence type="predicted"/>
<feature type="transmembrane region" description="Helical" evidence="1">
    <location>
        <begin position="182"/>
        <end position="202"/>
    </location>
</feature>
<dbReference type="InterPro" id="IPR006160">
    <property type="entry name" value="SCFA_transpt_AtoE"/>
</dbReference>
<dbReference type="Proteomes" id="UP001645039">
    <property type="component" value="Unassembled WGS sequence"/>
</dbReference>
<name>A0ABR9F218_9GAMM</name>
<evidence type="ECO:0000256" key="1">
    <source>
        <dbReference type="SAM" id="Phobius"/>
    </source>
</evidence>
<sequence>MFKTFTNGFVNAFDRYMPDPLILVLFITLIVFLAGIVFQGQAPVAMLGYWQDGFWNLLSFAMQMTLILVAGFSVARTPVFMGLVDRIAGVAKTPGRAILTVSFTTLVLCWINWGMGLVAGAILARELARRVEGVDYRLLVASAYAGFISFHAGLSGSATLLIATPGHFLEDQIGLIPTSETIFSALNLSICAAILIVLPLTCRLLMWGIDKPVTVNSDNLKEDVVKDSPSEALRPAERLERSKTLAWVSAALGFASVVVYAVNGGGLNLNIIIFVLIFLGLALHASARSFLAAIDEAARGVSGVLIQFPFYAGIMGMMSASGLGAELAQAFANISTPGTLPFVSFLSAGILNIFIPSGGGQWAVQGPILVEAAQSLNADLADVVIAFVWGDAWTNLIQPFWALPVLAIAGLKARDIMGFCVIMMGTTGVAISAILLLF</sequence>
<feature type="transmembrane region" description="Helical" evidence="1">
    <location>
        <begin position="54"/>
        <end position="75"/>
    </location>
</feature>
<feature type="transmembrane region" description="Helical" evidence="1">
    <location>
        <begin position="244"/>
        <end position="263"/>
    </location>
</feature>
<feature type="transmembrane region" description="Helical" evidence="1">
    <location>
        <begin position="338"/>
        <end position="355"/>
    </location>
</feature>
<evidence type="ECO:0000313" key="3">
    <source>
        <dbReference type="Proteomes" id="UP001645039"/>
    </source>
</evidence>
<accession>A0ABR9F218</accession>
<feature type="transmembrane region" description="Helical" evidence="1">
    <location>
        <begin position="95"/>
        <end position="124"/>
    </location>
</feature>
<keyword evidence="1" id="KW-1133">Transmembrane helix</keyword>
<evidence type="ECO:0000313" key="2">
    <source>
        <dbReference type="EMBL" id="MBE0400512.1"/>
    </source>
</evidence>
<keyword evidence="1" id="KW-0472">Membrane</keyword>
<keyword evidence="3" id="KW-1185">Reference proteome</keyword>
<reference evidence="2 3" key="1">
    <citation type="submission" date="2020-07" db="EMBL/GenBank/DDBJ databases">
        <title>Halophilic bacteria isolated from french cheeses.</title>
        <authorList>
            <person name="Kothe C.I."/>
            <person name="Farah-Kraiem B."/>
            <person name="Renault P."/>
            <person name="Dridi B."/>
        </authorList>
    </citation>
    <scope>NUCLEOTIDE SEQUENCE [LARGE SCALE GENOMIC DNA]</scope>
    <source>
        <strain evidence="2 3">FME1</strain>
    </source>
</reference>
<feature type="transmembrane region" description="Helical" evidence="1">
    <location>
        <begin position="308"/>
        <end position="332"/>
    </location>
</feature>